<evidence type="ECO:0000313" key="4">
    <source>
        <dbReference type="Proteomes" id="UP001498421"/>
    </source>
</evidence>
<feature type="transmembrane region" description="Helical" evidence="2">
    <location>
        <begin position="354"/>
        <end position="373"/>
    </location>
</feature>
<evidence type="ECO:0000256" key="1">
    <source>
        <dbReference type="SAM" id="MobiDB-lite"/>
    </source>
</evidence>
<reference evidence="3 4" key="1">
    <citation type="journal article" date="2025" name="Microbiol. Resour. Announc.">
        <title>Draft genome sequences for Neonectria magnoliae and Neonectria punicea, canker pathogens of Liriodendron tulipifera and Acer saccharum in West Virginia.</title>
        <authorList>
            <person name="Petronek H.M."/>
            <person name="Kasson M.T."/>
            <person name="Metheny A.M."/>
            <person name="Stauder C.M."/>
            <person name="Lovett B."/>
            <person name="Lynch S.C."/>
            <person name="Garnas J.R."/>
            <person name="Kasson L.R."/>
            <person name="Stajich J.E."/>
        </authorList>
    </citation>
    <scope>NUCLEOTIDE SEQUENCE [LARGE SCALE GENOMIC DNA]</scope>
    <source>
        <strain evidence="3 4">NRRL 64651</strain>
    </source>
</reference>
<comment type="caution">
    <text evidence="3">The sequence shown here is derived from an EMBL/GenBank/DDBJ whole genome shotgun (WGS) entry which is preliminary data.</text>
</comment>
<keyword evidence="4" id="KW-1185">Reference proteome</keyword>
<organism evidence="3 4">
    <name type="scientific">Neonectria magnoliae</name>
    <dbReference type="NCBI Taxonomy" id="2732573"/>
    <lineage>
        <taxon>Eukaryota</taxon>
        <taxon>Fungi</taxon>
        <taxon>Dikarya</taxon>
        <taxon>Ascomycota</taxon>
        <taxon>Pezizomycotina</taxon>
        <taxon>Sordariomycetes</taxon>
        <taxon>Hypocreomycetidae</taxon>
        <taxon>Hypocreales</taxon>
        <taxon>Nectriaceae</taxon>
        <taxon>Neonectria</taxon>
    </lineage>
</organism>
<feature type="compositionally biased region" description="Low complexity" evidence="1">
    <location>
        <begin position="132"/>
        <end position="146"/>
    </location>
</feature>
<feature type="compositionally biased region" description="Basic and acidic residues" evidence="1">
    <location>
        <begin position="189"/>
        <end position="203"/>
    </location>
</feature>
<name>A0ABR1HFT8_9HYPO</name>
<keyword evidence="2" id="KW-0812">Transmembrane</keyword>
<feature type="compositionally biased region" description="Polar residues" evidence="1">
    <location>
        <begin position="155"/>
        <end position="181"/>
    </location>
</feature>
<evidence type="ECO:0000313" key="3">
    <source>
        <dbReference type="EMBL" id="KAK7419704.1"/>
    </source>
</evidence>
<keyword evidence="2" id="KW-0472">Membrane</keyword>
<feature type="compositionally biased region" description="Gly residues" evidence="1">
    <location>
        <begin position="104"/>
        <end position="119"/>
    </location>
</feature>
<feature type="compositionally biased region" description="Low complexity" evidence="1">
    <location>
        <begin position="15"/>
        <end position="32"/>
    </location>
</feature>
<sequence length="387" mass="40871">MQREQPPAKKIKRTSFSPWSSGVMGSSSKTGGPATPKTGVLSSEPSRIVSDLGEQATQRVPSPLDGTANKVPPTQQAKTGVLAKHPKIVDMQQQWEKSRQAAGSPGGSPGAEASAGGGQTQAEAPPVGQKQPSPAMSSHVAAVSASQRKRPSPDTPSSELPSKKPQTARHSLPGTQANVQESAKIKSSVRAEARRFTEAEAQKHLTAVKSASTASAPSFLSSVAKKAPLTMPKDSGAPLSKKATLPALRQAVLSAPKESETSPPNLSKKVEPAWTNPVPTAPVSKSLPPSLPKKLEPPTHQTTAPPSTSTSTSTSAMPPQLQRGIGYTRYFQPLMEERWEHAVHSFRRTTSYTMILNFLISALCEIAVVYFLLSKASADTFQQATAP</sequence>
<protein>
    <submittedName>
        <fullName evidence="3">Uncharacterized protein</fullName>
    </submittedName>
</protein>
<feature type="compositionally biased region" description="Low complexity" evidence="1">
    <location>
        <begin position="298"/>
        <end position="319"/>
    </location>
</feature>
<gene>
    <name evidence="3" type="ORF">QQZ08_010717</name>
</gene>
<dbReference type="Proteomes" id="UP001498421">
    <property type="component" value="Unassembled WGS sequence"/>
</dbReference>
<feature type="compositionally biased region" description="Polar residues" evidence="1">
    <location>
        <begin position="209"/>
        <end position="221"/>
    </location>
</feature>
<proteinExistence type="predicted"/>
<accession>A0ABR1HFT8</accession>
<evidence type="ECO:0000256" key="2">
    <source>
        <dbReference type="SAM" id="Phobius"/>
    </source>
</evidence>
<keyword evidence="2" id="KW-1133">Transmembrane helix</keyword>
<feature type="region of interest" description="Disordered" evidence="1">
    <location>
        <begin position="1"/>
        <end position="319"/>
    </location>
</feature>
<dbReference type="EMBL" id="JAZAVK010000145">
    <property type="protein sequence ID" value="KAK7419704.1"/>
    <property type="molecule type" value="Genomic_DNA"/>
</dbReference>